<sequence>MNPVDEFPAGESHQVTGGRMVLHRAGAGAPAVVFLSGGGAYGLHYWNVHRLVAEFTTSVLYDRLGTGWSDPADLPRSGTQVTGDLRELLRAAGLAGPFVLAGHSLGGLYARLYAKRFPGEVAGLVLLDPTHESLPAYLPEAEARRFREDSPLEEYPPERLDELRALYRSVFARALAGWPAALRDGLLDRNLSREGFRRMLQESSGLAALFTEVRAAGPDPDVPVVFLSAMGTDAFAAELTPPGTAERNERKFRMYEDAAAALPRAENRRVDDAGHSGLAWVRPDAVVRAVRDVLAR</sequence>
<reference evidence="2 3" key="1">
    <citation type="submission" date="2020-08" db="EMBL/GenBank/DDBJ databases">
        <title>Sequencing the genomes of 1000 actinobacteria strains.</title>
        <authorList>
            <person name="Klenk H.-P."/>
        </authorList>
    </citation>
    <scope>NUCLEOTIDE SEQUENCE [LARGE SCALE GENOMIC DNA]</scope>
    <source>
        <strain evidence="2 3">DSM 45859</strain>
    </source>
</reference>
<dbReference type="Proteomes" id="UP000581769">
    <property type="component" value="Unassembled WGS sequence"/>
</dbReference>
<dbReference type="Gene3D" id="3.40.50.1820">
    <property type="entry name" value="alpha/beta hydrolase"/>
    <property type="match status" value="1"/>
</dbReference>
<accession>A0A840J5L5</accession>
<dbReference type="InterPro" id="IPR000073">
    <property type="entry name" value="AB_hydrolase_1"/>
</dbReference>
<dbReference type="RefSeq" id="WP_184783361.1">
    <property type="nucleotide sequence ID" value="NZ_JACHMG010000001.1"/>
</dbReference>
<dbReference type="GO" id="GO:0003824">
    <property type="term" value="F:catalytic activity"/>
    <property type="evidence" value="ECO:0007669"/>
    <property type="project" value="UniProtKB-ARBA"/>
</dbReference>
<dbReference type="AlphaFoldDB" id="A0A840J5L5"/>
<name>A0A840J5L5_9PSEU</name>
<dbReference type="GO" id="GO:0016020">
    <property type="term" value="C:membrane"/>
    <property type="evidence" value="ECO:0007669"/>
    <property type="project" value="TreeGrafter"/>
</dbReference>
<dbReference type="InterPro" id="IPR050266">
    <property type="entry name" value="AB_hydrolase_sf"/>
</dbReference>
<dbReference type="SUPFAM" id="SSF53474">
    <property type="entry name" value="alpha/beta-Hydrolases"/>
    <property type="match status" value="1"/>
</dbReference>
<evidence type="ECO:0000313" key="2">
    <source>
        <dbReference type="EMBL" id="MBB4688722.1"/>
    </source>
</evidence>
<evidence type="ECO:0000313" key="3">
    <source>
        <dbReference type="Proteomes" id="UP000581769"/>
    </source>
</evidence>
<keyword evidence="3" id="KW-1185">Reference proteome</keyword>
<protein>
    <submittedName>
        <fullName evidence="2">Pimeloyl-ACP methyl ester carboxylesterase</fullName>
    </submittedName>
</protein>
<gene>
    <name evidence="2" type="ORF">BJY18_006207</name>
</gene>
<dbReference type="Pfam" id="PF12697">
    <property type="entry name" value="Abhydrolase_6"/>
    <property type="match status" value="1"/>
</dbReference>
<organism evidence="2 3">
    <name type="scientific">Amycolatopsis jiangsuensis</name>
    <dbReference type="NCBI Taxonomy" id="1181879"/>
    <lineage>
        <taxon>Bacteria</taxon>
        <taxon>Bacillati</taxon>
        <taxon>Actinomycetota</taxon>
        <taxon>Actinomycetes</taxon>
        <taxon>Pseudonocardiales</taxon>
        <taxon>Pseudonocardiaceae</taxon>
        <taxon>Amycolatopsis</taxon>
    </lineage>
</organism>
<feature type="domain" description="AB hydrolase-1" evidence="1">
    <location>
        <begin position="32"/>
        <end position="289"/>
    </location>
</feature>
<dbReference type="InterPro" id="IPR029058">
    <property type="entry name" value="AB_hydrolase_fold"/>
</dbReference>
<dbReference type="PANTHER" id="PTHR43798:SF33">
    <property type="entry name" value="HYDROLASE, PUTATIVE (AFU_ORTHOLOGUE AFUA_2G14860)-RELATED"/>
    <property type="match status" value="1"/>
</dbReference>
<dbReference type="EMBL" id="JACHMG010000001">
    <property type="protein sequence ID" value="MBB4688722.1"/>
    <property type="molecule type" value="Genomic_DNA"/>
</dbReference>
<proteinExistence type="predicted"/>
<comment type="caution">
    <text evidence="2">The sequence shown here is derived from an EMBL/GenBank/DDBJ whole genome shotgun (WGS) entry which is preliminary data.</text>
</comment>
<evidence type="ECO:0000259" key="1">
    <source>
        <dbReference type="Pfam" id="PF12697"/>
    </source>
</evidence>
<dbReference type="PANTHER" id="PTHR43798">
    <property type="entry name" value="MONOACYLGLYCEROL LIPASE"/>
    <property type="match status" value="1"/>
</dbReference>